<dbReference type="InterPro" id="IPR001107">
    <property type="entry name" value="Band_7"/>
</dbReference>
<evidence type="ECO:0000313" key="2">
    <source>
        <dbReference type="EMBL" id="MDC7677342.1"/>
    </source>
</evidence>
<name>A0ABT5HM86_9CAUL</name>
<feature type="domain" description="Band 7" evidence="1">
    <location>
        <begin position="44"/>
        <end position="241"/>
    </location>
</feature>
<dbReference type="PANTHER" id="PTHR42911">
    <property type="entry name" value="MODULATOR OF FTSH PROTEASE HFLC"/>
    <property type="match status" value="1"/>
</dbReference>
<organism evidence="2 3">
    <name type="scientific">Asticcacaulis machinosus</name>
    <dbReference type="NCBI Taxonomy" id="2984211"/>
    <lineage>
        <taxon>Bacteria</taxon>
        <taxon>Pseudomonadati</taxon>
        <taxon>Pseudomonadota</taxon>
        <taxon>Alphaproteobacteria</taxon>
        <taxon>Caulobacterales</taxon>
        <taxon>Caulobacteraceae</taxon>
        <taxon>Asticcacaulis</taxon>
    </lineage>
</organism>
<dbReference type="Proteomes" id="UP001218579">
    <property type="component" value="Unassembled WGS sequence"/>
</dbReference>
<proteinExistence type="predicted"/>
<dbReference type="Pfam" id="PF01145">
    <property type="entry name" value="Band_7"/>
    <property type="match status" value="1"/>
</dbReference>
<gene>
    <name evidence="2" type="ORF">PQU98_14450</name>
</gene>
<sequence>MNVFNMPKGGGSGAGGPRKVNMNIVLIGAAAVLALVGLASCGQTIQPGNVGVKIRTLGPNAGVDAVPLNSGWHINLPGERIVEFPAIQRTYTYTRESDERGPENEEVSFSDNNALPMTADVQLVMRIDRAKAPALYTRYRLTFDQLFEGPIRNDVRSAIAAETELVSVEFLYRGGRQQVIQKALARVNRKWEPQGVNISQLDWIGTIRYPQVILDSIQAKTKADADASAAQAQVAVAKAQADAKIEEARGQAEANRLIAQSIAASPSVVQLRAIEKWDGKLPQVTGSATPFINLKNAE</sequence>
<accession>A0ABT5HM86</accession>
<comment type="caution">
    <text evidence="2">The sequence shown here is derived from an EMBL/GenBank/DDBJ whole genome shotgun (WGS) entry which is preliminary data.</text>
</comment>
<dbReference type="EMBL" id="JAQQKV010000003">
    <property type="protein sequence ID" value="MDC7677342.1"/>
    <property type="molecule type" value="Genomic_DNA"/>
</dbReference>
<protein>
    <submittedName>
        <fullName evidence="2">SPFH domain-containing protein</fullName>
    </submittedName>
</protein>
<reference evidence="2 3" key="1">
    <citation type="submission" date="2023-01" db="EMBL/GenBank/DDBJ databases">
        <title>Novel species of the genus Asticcacaulis isolated from rivers.</title>
        <authorList>
            <person name="Lu H."/>
        </authorList>
    </citation>
    <scope>NUCLEOTIDE SEQUENCE [LARGE SCALE GENOMIC DNA]</scope>
    <source>
        <strain evidence="2 3">LKC15W</strain>
    </source>
</reference>
<keyword evidence="3" id="KW-1185">Reference proteome</keyword>
<evidence type="ECO:0000313" key="3">
    <source>
        <dbReference type="Proteomes" id="UP001218579"/>
    </source>
</evidence>
<evidence type="ECO:0000259" key="1">
    <source>
        <dbReference type="Pfam" id="PF01145"/>
    </source>
</evidence>
<dbReference type="PANTHER" id="PTHR42911:SF1">
    <property type="entry name" value="MODULATOR OF FTSH PROTEASE HFLC"/>
    <property type="match status" value="1"/>
</dbReference>
<dbReference type="RefSeq" id="WP_272745665.1">
    <property type="nucleotide sequence ID" value="NZ_JAQQKV010000003.1"/>
</dbReference>